<dbReference type="EMBL" id="JBGEHV010000103">
    <property type="protein sequence ID" value="MEY8043526.1"/>
    <property type="molecule type" value="Genomic_DNA"/>
</dbReference>
<dbReference type="InterPro" id="IPR041581">
    <property type="entry name" value="Glyoxalase_6"/>
</dbReference>
<proteinExistence type="predicted"/>
<dbReference type="Proteomes" id="UP001564626">
    <property type="component" value="Unassembled WGS sequence"/>
</dbReference>
<accession>A0ABV4CUR7</accession>
<dbReference type="InterPro" id="IPR037523">
    <property type="entry name" value="VOC_core"/>
</dbReference>
<dbReference type="PANTHER" id="PTHR33993">
    <property type="entry name" value="GLYOXALASE-RELATED"/>
    <property type="match status" value="1"/>
</dbReference>
<dbReference type="SUPFAM" id="SSF54593">
    <property type="entry name" value="Glyoxalase/Bleomycin resistance protein/Dihydroxybiphenyl dioxygenase"/>
    <property type="match status" value="2"/>
</dbReference>
<dbReference type="InterPro" id="IPR004360">
    <property type="entry name" value="Glyas_Fos-R_dOase_dom"/>
</dbReference>
<dbReference type="Pfam" id="PF18029">
    <property type="entry name" value="Glyoxalase_6"/>
    <property type="match status" value="1"/>
</dbReference>
<gene>
    <name evidence="2" type="ORF">AB8O55_29315</name>
</gene>
<sequence>MEISAHPPGTPAWTDVTSPDTAASAAFYSGLFGWEVRSGGPAAGGYRICTLRGTPVAGLGPQFEPGVPPFWTTYFAVTDVGSATEDVRAAGGEVLMSPRDVPGQGRVAVLVDPTGAVLALREPTGGSGTGLVAEPGAPVWHELATRDPDKARAFYGRVFGWASTVHPGPVDYTEWLLGGRGVGGMLRLDDSWAPEVPAHWLDYFAVDDLPRATARVVELGGGITAAPPDRPMAVARDPFGAHFGLLAPG</sequence>
<dbReference type="Pfam" id="PF00903">
    <property type="entry name" value="Glyoxalase"/>
    <property type="match status" value="1"/>
</dbReference>
<dbReference type="PROSITE" id="PS51819">
    <property type="entry name" value="VOC"/>
    <property type="match status" value="2"/>
</dbReference>
<dbReference type="CDD" id="cd07247">
    <property type="entry name" value="SgaA_N_like"/>
    <property type="match status" value="2"/>
</dbReference>
<dbReference type="InterPro" id="IPR029068">
    <property type="entry name" value="Glyas_Bleomycin-R_OHBP_Dase"/>
</dbReference>
<protein>
    <submittedName>
        <fullName evidence="2">VOC family protein</fullName>
    </submittedName>
</protein>
<feature type="domain" description="VOC" evidence="1">
    <location>
        <begin position="137"/>
        <end position="249"/>
    </location>
</feature>
<feature type="domain" description="VOC" evidence="1">
    <location>
        <begin position="10"/>
        <end position="123"/>
    </location>
</feature>
<evidence type="ECO:0000259" key="1">
    <source>
        <dbReference type="PROSITE" id="PS51819"/>
    </source>
</evidence>
<dbReference type="RefSeq" id="WP_345368208.1">
    <property type="nucleotide sequence ID" value="NZ_BAABII010000026.1"/>
</dbReference>
<name>A0ABV4CUR7_9PSEU</name>
<organism evidence="2 3">
    <name type="scientific">Saccharopolyspora cebuensis</name>
    <dbReference type="NCBI Taxonomy" id="418759"/>
    <lineage>
        <taxon>Bacteria</taxon>
        <taxon>Bacillati</taxon>
        <taxon>Actinomycetota</taxon>
        <taxon>Actinomycetes</taxon>
        <taxon>Pseudonocardiales</taxon>
        <taxon>Pseudonocardiaceae</taxon>
        <taxon>Saccharopolyspora</taxon>
    </lineage>
</organism>
<comment type="caution">
    <text evidence="2">The sequence shown here is derived from an EMBL/GenBank/DDBJ whole genome shotgun (WGS) entry which is preliminary data.</text>
</comment>
<dbReference type="Gene3D" id="3.10.180.10">
    <property type="entry name" value="2,3-Dihydroxybiphenyl 1,2-Dioxygenase, domain 1"/>
    <property type="match status" value="2"/>
</dbReference>
<dbReference type="InterPro" id="IPR052164">
    <property type="entry name" value="Anthracycline_SecMetBiosynth"/>
</dbReference>
<keyword evidence="3" id="KW-1185">Reference proteome</keyword>
<evidence type="ECO:0000313" key="3">
    <source>
        <dbReference type="Proteomes" id="UP001564626"/>
    </source>
</evidence>
<evidence type="ECO:0000313" key="2">
    <source>
        <dbReference type="EMBL" id="MEY8043526.1"/>
    </source>
</evidence>
<reference evidence="2 3" key="1">
    <citation type="submission" date="2024-08" db="EMBL/GenBank/DDBJ databases">
        <title>Genome mining of Saccharopolyspora cebuensis PGLac3 from Nigerian medicinal plant.</title>
        <authorList>
            <person name="Ezeobiora C.E."/>
            <person name="Igbokwe N.H."/>
            <person name="Amin D.H."/>
            <person name="Mendie U.E."/>
        </authorList>
    </citation>
    <scope>NUCLEOTIDE SEQUENCE [LARGE SCALE GENOMIC DNA]</scope>
    <source>
        <strain evidence="2 3">PGLac3</strain>
    </source>
</reference>
<dbReference type="PANTHER" id="PTHR33993:SF14">
    <property type="entry name" value="GB|AAF24581.1"/>
    <property type="match status" value="1"/>
</dbReference>